<dbReference type="Proteomes" id="UP000316304">
    <property type="component" value="Unassembled WGS sequence"/>
</dbReference>
<reference evidence="1 2" key="1">
    <citation type="submission" date="2019-02" db="EMBL/GenBank/DDBJ databases">
        <title>Deep-cultivation of Planctomycetes and their phenomic and genomic characterization uncovers novel biology.</title>
        <authorList>
            <person name="Wiegand S."/>
            <person name="Jogler M."/>
            <person name="Boedeker C."/>
            <person name="Pinto D."/>
            <person name="Vollmers J."/>
            <person name="Rivas-Marin E."/>
            <person name="Kohn T."/>
            <person name="Peeters S.H."/>
            <person name="Heuer A."/>
            <person name="Rast P."/>
            <person name="Oberbeckmann S."/>
            <person name="Bunk B."/>
            <person name="Jeske O."/>
            <person name="Meyerdierks A."/>
            <person name="Storesund J.E."/>
            <person name="Kallscheuer N."/>
            <person name="Luecker S."/>
            <person name="Lage O.M."/>
            <person name="Pohl T."/>
            <person name="Merkel B.J."/>
            <person name="Hornburger P."/>
            <person name="Mueller R.-W."/>
            <person name="Bruemmer F."/>
            <person name="Labrenz M."/>
            <person name="Spormann A.M."/>
            <person name="Op Den Camp H."/>
            <person name="Overmann J."/>
            <person name="Amann R."/>
            <person name="Jetten M.S.M."/>
            <person name="Mascher T."/>
            <person name="Medema M.H."/>
            <person name="Devos D.P."/>
            <person name="Kaster A.-K."/>
            <person name="Ovreas L."/>
            <person name="Rohde M."/>
            <person name="Galperin M.Y."/>
            <person name="Jogler C."/>
        </authorList>
    </citation>
    <scope>NUCLEOTIDE SEQUENCE [LARGE SCALE GENOMIC DNA]</scope>
    <source>
        <strain evidence="1 2">Pla52o</strain>
    </source>
</reference>
<sequence>MTKRKRLTKVVVVATVVTLLGIVGWHTLRAITAFMFLSALGELSDEGPLFGLEHRSVETIGQFTDSDAESNYNFVANGTGISFPDGTVLDQHDDSWGQVSCCFQLPTDAILPMIPSDRFGEPLLTSEETTTFPDLSEANRKVPALTKRYDTTSLINSHSVTLYVHPGSNRVWVAHRYPSPMD</sequence>
<proteinExistence type="predicted"/>
<name>A0A5C6CBG9_9BACT</name>
<gene>
    <name evidence="1" type="ORF">Pla52o_46840</name>
</gene>
<protein>
    <submittedName>
        <fullName evidence="1">Uncharacterized protein</fullName>
    </submittedName>
</protein>
<dbReference type="EMBL" id="SJPT01000009">
    <property type="protein sequence ID" value="TWU20169.1"/>
    <property type="molecule type" value="Genomic_DNA"/>
</dbReference>
<comment type="caution">
    <text evidence="1">The sequence shown here is derived from an EMBL/GenBank/DDBJ whole genome shotgun (WGS) entry which is preliminary data.</text>
</comment>
<keyword evidence="2" id="KW-1185">Reference proteome</keyword>
<evidence type="ECO:0000313" key="2">
    <source>
        <dbReference type="Proteomes" id="UP000316304"/>
    </source>
</evidence>
<evidence type="ECO:0000313" key="1">
    <source>
        <dbReference type="EMBL" id="TWU20169.1"/>
    </source>
</evidence>
<dbReference type="AlphaFoldDB" id="A0A5C6CBG9"/>
<organism evidence="1 2">
    <name type="scientific">Novipirellula galeiformis</name>
    <dbReference type="NCBI Taxonomy" id="2528004"/>
    <lineage>
        <taxon>Bacteria</taxon>
        <taxon>Pseudomonadati</taxon>
        <taxon>Planctomycetota</taxon>
        <taxon>Planctomycetia</taxon>
        <taxon>Pirellulales</taxon>
        <taxon>Pirellulaceae</taxon>
        <taxon>Novipirellula</taxon>
    </lineage>
</organism>
<accession>A0A5C6CBG9</accession>